<keyword evidence="1" id="KW-0812">Transmembrane</keyword>
<accession>A0A543PSN3</accession>
<reference evidence="2 3" key="1">
    <citation type="submission" date="2019-06" db="EMBL/GenBank/DDBJ databases">
        <title>Sequencing the genomes of 1000 actinobacteria strains.</title>
        <authorList>
            <person name="Klenk H.-P."/>
        </authorList>
    </citation>
    <scope>NUCLEOTIDE SEQUENCE [LARGE SCALE GENOMIC DNA]</scope>
    <source>
        <strain evidence="2 3">DSM 21776</strain>
    </source>
</reference>
<name>A0A543PSN3_9MICO</name>
<keyword evidence="1" id="KW-1133">Transmembrane helix</keyword>
<organism evidence="2 3">
    <name type="scientific">Humibacillus xanthopallidus</name>
    <dbReference type="NCBI Taxonomy" id="412689"/>
    <lineage>
        <taxon>Bacteria</taxon>
        <taxon>Bacillati</taxon>
        <taxon>Actinomycetota</taxon>
        <taxon>Actinomycetes</taxon>
        <taxon>Micrococcales</taxon>
        <taxon>Intrasporangiaceae</taxon>
        <taxon>Humibacillus</taxon>
    </lineage>
</organism>
<feature type="transmembrane region" description="Helical" evidence="1">
    <location>
        <begin position="12"/>
        <end position="33"/>
    </location>
</feature>
<proteinExistence type="predicted"/>
<dbReference type="EMBL" id="VFQF01000001">
    <property type="protein sequence ID" value="TQN47036.1"/>
    <property type="molecule type" value="Genomic_DNA"/>
</dbReference>
<comment type="caution">
    <text evidence="2">The sequence shown here is derived from an EMBL/GenBank/DDBJ whole genome shotgun (WGS) entry which is preliminary data.</text>
</comment>
<gene>
    <name evidence="2" type="ORF">FHX52_0127</name>
</gene>
<sequence length="113" mass="11578">MAAPLTDEQTGIRVRFLIAAVGVLLFVLAVVGWRALKDRPTVLAGTVALVNADGTKICVAPQSGEQWCGRLATSGAAVPTVGQKVTVIVNTVDADPNGPLNIGTVVPAGFTLK</sequence>
<dbReference type="AlphaFoldDB" id="A0A543PSN3"/>
<keyword evidence="1" id="KW-0472">Membrane</keyword>
<evidence type="ECO:0000313" key="2">
    <source>
        <dbReference type="EMBL" id="TQN47036.1"/>
    </source>
</evidence>
<evidence type="ECO:0000313" key="3">
    <source>
        <dbReference type="Proteomes" id="UP000320085"/>
    </source>
</evidence>
<protein>
    <submittedName>
        <fullName evidence="2">Uncharacterized protein</fullName>
    </submittedName>
</protein>
<evidence type="ECO:0000256" key="1">
    <source>
        <dbReference type="SAM" id="Phobius"/>
    </source>
</evidence>
<dbReference type="Proteomes" id="UP000320085">
    <property type="component" value="Unassembled WGS sequence"/>
</dbReference>
<dbReference type="RefSeq" id="WP_141819023.1">
    <property type="nucleotide sequence ID" value="NZ_BAAAQC010000012.1"/>
</dbReference>